<dbReference type="Gene3D" id="3.30.420.40">
    <property type="match status" value="4"/>
</dbReference>
<dbReference type="Proteomes" id="UP000636918">
    <property type="component" value="Unassembled WGS sequence"/>
</dbReference>
<reference evidence="2 3" key="1">
    <citation type="submission" date="2021-01" db="EMBL/GenBank/DDBJ databases">
        <title>Genome seq and assembly of Nocardiodes sp. G10.</title>
        <authorList>
            <person name="Chhetri G."/>
        </authorList>
    </citation>
    <scope>NUCLEOTIDE SEQUENCE [LARGE SCALE GENOMIC DNA]</scope>
    <source>
        <strain evidence="2 3">G10</strain>
    </source>
</reference>
<dbReference type="PANTHER" id="PTHR18964">
    <property type="entry name" value="ROK (REPRESSOR, ORF, KINASE) FAMILY"/>
    <property type="match status" value="1"/>
</dbReference>
<dbReference type="SUPFAM" id="SSF46785">
    <property type="entry name" value="Winged helix' DNA-binding domain"/>
    <property type="match status" value="1"/>
</dbReference>
<dbReference type="SUPFAM" id="SSF53067">
    <property type="entry name" value="Actin-like ATPase domain"/>
    <property type="match status" value="1"/>
</dbReference>
<organism evidence="2 3">
    <name type="scientific">Nocardioides baculatus</name>
    <dbReference type="NCBI Taxonomy" id="2801337"/>
    <lineage>
        <taxon>Bacteria</taxon>
        <taxon>Bacillati</taxon>
        <taxon>Actinomycetota</taxon>
        <taxon>Actinomycetes</taxon>
        <taxon>Propionibacteriales</taxon>
        <taxon>Nocardioidaceae</taxon>
        <taxon>Nocardioides</taxon>
    </lineage>
</organism>
<accession>A0ABS1L7P8</accession>
<dbReference type="EMBL" id="JAERSG010000002">
    <property type="protein sequence ID" value="MBL0747548.1"/>
    <property type="molecule type" value="Genomic_DNA"/>
</dbReference>
<evidence type="ECO:0000256" key="1">
    <source>
        <dbReference type="ARBA" id="ARBA00006479"/>
    </source>
</evidence>
<proteinExistence type="inferred from homology"/>
<dbReference type="RefSeq" id="WP_201935331.1">
    <property type="nucleotide sequence ID" value="NZ_JAERSG010000002.1"/>
</dbReference>
<dbReference type="InterPro" id="IPR043129">
    <property type="entry name" value="ATPase_NBD"/>
</dbReference>
<dbReference type="Pfam" id="PF00480">
    <property type="entry name" value="ROK"/>
    <property type="match status" value="2"/>
</dbReference>
<evidence type="ECO:0000313" key="3">
    <source>
        <dbReference type="Proteomes" id="UP000636918"/>
    </source>
</evidence>
<dbReference type="InterPro" id="IPR000600">
    <property type="entry name" value="ROK"/>
</dbReference>
<evidence type="ECO:0000313" key="2">
    <source>
        <dbReference type="EMBL" id="MBL0747548.1"/>
    </source>
</evidence>
<keyword evidence="3" id="KW-1185">Reference proteome</keyword>
<sequence length="385" mass="38399">MSSSPGSGSPAAPARLGATTSAVRQHNLATLLERLHRRGPASRSELGAGTGISRSTVADLVQELVARGLASEEGNAARSGPGRPSPVVSVRPEGAVVLAAELGVDSITVAAVGLGGTLLGEAQEDVGRARRTPEATLGQVARALRSLAEQVAHGTVAGVGVAVPGLVRRSDGFVHLAPNLGWRDVAVGALLADQMGQPTTPVLVANEADLGALGEHRRGAGQGHDNLVFVSGGVGIGAGLILGGRPMLGSAGYAGEAGHMLVNPSGRPCSCGKVGCWETEAGEATLLGGAGGTIDPAAARWIGVGVGNLVNLLNPDVVVLGGCYGPIFDQLVPHVTQGVASRALGQSRAVAQIVPSALGPAAQLHGAAELCLAETLANPTVRRRG</sequence>
<comment type="caution">
    <text evidence="2">The sequence shown here is derived from an EMBL/GenBank/DDBJ whole genome shotgun (WGS) entry which is preliminary data.</text>
</comment>
<name>A0ABS1L7P8_9ACTN</name>
<protein>
    <submittedName>
        <fullName evidence="2">ROK family transcriptional regulator</fullName>
    </submittedName>
</protein>
<comment type="similarity">
    <text evidence="1">Belongs to the ROK (NagC/XylR) family.</text>
</comment>
<dbReference type="PANTHER" id="PTHR18964:SF149">
    <property type="entry name" value="BIFUNCTIONAL UDP-N-ACETYLGLUCOSAMINE 2-EPIMERASE_N-ACETYLMANNOSAMINE KINASE"/>
    <property type="match status" value="1"/>
</dbReference>
<dbReference type="Gene3D" id="1.10.10.10">
    <property type="entry name" value="Winged helix-like DNA-binding domain superfamily/Winged helix DNA-binding domain"/>
    <property type="match status" value="1"/>
</dbReference>
<gene>
    <name evidence="2" type="ORF">JI751_08000</name>
</gene>
<dbReference type="InterPro" id="IPR036390">
    <property type="entry name" value="WH_DNA-bd_sf"/>
</dbReference>
<dbReference type="InterPro" id="IPR036388">
    <property type="entry name" value="WH-like_DNA-bd_sf"/>
</dbReference>